<comment type="caution">
    <text evidence="11">The sequence shown here is derived from an EMBL/GenBank/DDBJ whole genome shotgun (WGS) entry which is preliminary data.</text>
</comment>
<keyword evidence="6 10" id="KW-1133">Transmembrane helix</keyword>
<evidence type="ECO:0000256" key="1">
    <source>
        <dbReference type="ARBA" id="ARBA00004651"/>
    </source>
</evidence>
<dbReference type="Pfam" id="PF01741">
    <property type="entry name" value="MscL"/>
    <property type="match status" value="1"/>
</dbReference>
<dbReference type="AlphaFoldDB" id="A0A559IKP0"/>
<evidence type="ECO:0000256" key="6">
    <source>
        <dbReference type="ARBA" id="ARBA00022989"/>
    </source>
</evidence>
<evidence type="ECO:0000256" key="8">
    <source>
        <dbReference type="ARBA" id="ARBA00023136"/>
    </source>
</evidence>
<keyword evidence="8 10" id="KW-0472">Membrane</keyword>
<reference evidence="11 12" key="1">
    <citation type="submission" date="2019-07" db="EMBL/GenBank/DDBJ databases">
        <authorList>
            <person name="Kim J."/>
        </authorList>
    </citation>
    <scope>NUCLEOTIDE SEQUENCE [LARGE SCALE GENOMIC DNA]</scope>
    <source>
        <strain evidence="11 12">N4</strain>
    </source>
</reference>
<dbReference type="PRINTS" id="PR01264">
    <property type="entry name" value="MECHCHANNEL"/>
</dbReference>
<keyword evidence="4 10" id="KW-1003">Cell membrane</keyword>
<organism evidence="11 12">
    <name type="scientific">Paenibacillus agilis</name>
    <dbReference type="NCBI Taxonomy" id="3020863"/>
    <lineage>
        <taxon>Bacteria</taxon>
        <taxon>Bacillati</taxon>
        <taxon>Bacillota</taxon>
        <taxon>Bacilli</taxon>
        <taxon>Bacillales</taxon>
        <taxon>Paenibacillaceae</taxon>
        <taxon>Paenibacillus</taxon>
    </lineage>
</organism>
<keyword evidence="12" id="KW-1185">Reference proteome</keyword>
<keyword evidence="7 10" id="KW-0406">Ion transport</keyword>
<dbReference type="InterPro" id="IPR036019">
    <property type="entry name" value="MscL_channel"/>
</dbReference>
<dbReference type="InterPro" id="IPR001185">
    <property type="entry name" value="MS_channel"/>
</dbReference>
<comment type="function">
    <text evidence="10">Channel that opens in response to stretch forces in the membrane lipid bilayer. May participate in the regulation of osmotic pressure changes within the cell.</text>
</comment>
<comment type="subunit">
    <text evidence="10">Homopentamer.</text>
</comment>
<evidence type="ECO:0000256" key="7">
    <source>
        <dbReference type="ARBA" id="ARBA00023065"/>
    </source>
</evidence>
<dbReference type="InterPro" id="IPR019823">
    <property type="entry name" value="Mechanosensitive_channel_CS"/>
</dbReference>
<evidence type="ECO:0000256" key="2">
    <source>
        <dbReference type="ARBA" id="ARBA00007254"/>
    </source>
</evidence>
<dbReference type="InterPro" id="IPR037673">
    <property type="entry name" value="MSC/AndL"/>
</dbReference>
<accession>A0A559IKP0</accession>
<feature type="transmembrane region" description="Helical" evidence="10">
    <location>
        <begin position="20"/>
        <end position="41"/>
    </location>
</feature>
<proteinExistence type="inferred from homology"/>
<dbReference type="GO" id="GO:0008381">
    <property type="term" value="F:mechanosensitive monoatomic ion channel activity"/>
    <property type="evidence" value="ECO:0007669"/>
    <property type="project" value="UniProtKB-UniRule"/>
</dbReference>
<comment type="subcellular location">
    <subcellularLocation>
        <location evidence="1 10">Cell membrane</location>
        <topology evidence="1 10">Multi-pass membrane protein</topology>
    </subcellularLocation>
</comment>
<evidence type="ECO:0000313" key="11">
    <source>
        <dbReference type="EMBL" id="TVX88225.1"/>
    </source>
</evidence>
<dbReference type="GO" id="GO:0005886">
    <property type="term" value="C:plasma membrane"/>
    <property type="evidence" value="ECO:0007669"/>
    <property type="project" value="UniProtKB-SubCell"/>
</dbReference>
<dbReference type="SUPFAM" id="SSF81330">
    <property type="entry name" value="Gated mechanosensitive channel"/>
    <property type="match status" value="1"/>
</dbReference>
<dbReference type="Proteomes" id="UP000318102">
    <property type="component" value="Unassembled WGS sequence"/>
</dbReference>
<dbReference type="PANTHER" id="PTHR30266:SF2">
    <property type="entry name" value="LARGE-CONDUCTANCE MECHANOSENSITIVE CHANNEL"/>
    <property type="match status" value="1"/>
</dbReference>
<evidence type="ECO:0000256" key="10">
    <source>
        <dbReference type="HAMAP-Rule" id="MF_00115"/>
    </source>
</evidence>
<keyword evidence="5 10" id="KW-0812">Transmembrane</keyword>
<dbReference type="Gene3D" id="1.10.1200.120">
    <property type="entry name" value="Large-conductance mechanosensitive channel, MscL, domain 1"/>
    <property type="match status" value="1"/>
</dbReference>
<evidence type="ECO:0000256" key="3">
    <source>
        <dbReference type="ARBA" id="ARBA00022448"/>
    </source>
</evidence>
<sequence>MGSLKSLANEFKTFAMRGNVVDLAVGVIIGAAFGKIVTSIVNDIIMPPIGKLLGGVNFVDLFINLDPNITMPDGSPITSLAQAKSAGAAVIAYGQFINVVIDFLLVALAVFGLVKVINMLHRKEEVAADPTTKSCPYCVTDIPVKATRCPSCTSQLEEASVQA</sequence>
<evidence type="ECO:0000313" key="12">
    <source>
        <dbReference type="Proteomes" id="UP000318102"/>
    </source>
</evidence>
<comment type="similarity">
    <text evidence="2 10">Belongs to the MscL family.</text>
</comment>
<evidence type="ECO:0000256" key="4">
    <source>
        <dbReference type="ARBA" id="ARBA00022475"/>
    </source>
</evidence>
<dbReference type="NCBIfam" id="TIGR00220">
    <property type="entry name" value="mscL"/>
    <property type="match status" value="1"/>
</dbReference>
<dbReference type="EMBL" id="VNJK01000003">
    <property type="protein sequence ID" value="TVX88225.1"/>
    <property type="molecule type" value="Genomic_DNA"/>
</dbReference>
<dbReference type="PANTHER" id="PTHR30266">
    <property type="entry name" value="MECHANOSENSITIVE CHANNEL MSCL"/>
    <property type="match status" value="1"/>
</dbReference>
<dbReference type="PROSITE" id="PS01327">
    <property type="entry name" value="MSCL"/>
    <property type="match status" value="1"/>
</dbReference>
<evidence type="ECO:0000256" key="9">
    <source>
        <dbReference type="ARBA" id="ARBA00023303"/>
    </source>
</evidence>
<dbReference type="HAMAP" id="MF_00115">
    <property type="entry name" value="MscL"/>
    <property type="match status" value="1"/>
</dbReference>
<keyword evidence="3 10" id="KW-0813">Transport</keyword>
<feature type="transmembrane region" description="Helical" evidence="10">
    <location>
        <begin position="90"/>
        <end position="114"/>
    </location>
</feature>
<name>A0A559IKP0_9BACL</name>
<evidence type="ECO:0000256" key="5">
    <source>
        <dbReference type="ARBA" id="ARBA00022692"/>
    </source>
</evidence>
<gene>
    <name evidence="10 11" type="primary">mscL</name>
    <name evidence="11" type="ORF">FPZ44_20210</name>
</gene>
<dbReference type="NCBIfam" id="NF001843">
    <property type="entry name" value="PRK00567.1-4"/>
    <property type="match status" value="1"/>
</dbReference>
<dbReference type="RefSeq" id="WP_144993294.1">
    <property type="nucleotide sequence ID" value="NZ_VNJK01000003.1"/>
</dbReference>
<protein>
    <recommendedName>
        <fullName evidence="10">Large-conductance mechanosensitive channel</fullName>
    </recommendedName>
</protein>
<keyword evidence="9 10" id="KW-0407">Ion channel</keyword>
<dbReference type="OrthoDB" id="9810350at2"/>